<dbReference type="STRING" id="1183438.GKIL_2452"/>
<evidence type="ECO:0000259" key="3">
    <source>
        <dbReference type="Pfam" id="PF25583"/>
    </source>
</evidence>
<dbReference type="Pfam" id="PF25583">
    <property type="entry name" value="WCX"/>
    <property type="match status" value="1"/>
</dbReference>
<dbReference type="SUPFAM" id="SSF46785">
    <property type="entry name" value="Winged helix' DNA-binding domain"/>
    <property type="match status" value="1"/>
</dbReference>
<dbReference type="Pfam" id="PF08279">
    <property type="entry name" value="HTH_11"/>
    <property type="match status" value="1"/>
</dbReference>
<dbReference type="InterPro" id="IPR013196">
    <property type="entry name" value="HTH_11"/>
</dbReference>
<dbReference type="InterPro" id="IPR036388">
    <property type="entry name" value="WH-like_DNA-bd_sf"/>
</dbReference>
<dbReference type="KEGG" id="glj:GKIL_2452"/>
<protein>
    <submittedName>
        <fullName evidence="4">Transcriptional regulator</fullName>
    </submittedName>
</protein>
<dbReference type="PANTHER" id="PTHR34580">
    <property type="match status" value="1"/>
</dbReference>
<dbReference type="OrthoDB" id="9767131at2"/>
<feature type="domain" description="WYL" evidence="2">
    <location>
        <begin position="149"/>
        <end position="215"/>
    </location>
</feature>
<accession>U5QII5</accession>
<evidence type="ECO:0000259" key="1">
    <source>
        <dbReference type="Pfam" id="PF08279"/>
    </source>
</evidence>
<dbReference type="AlphaFoldDB" id="U5QII5"/>
<dbReference type="HOGENOM" id="CLU_041141_4_1_3"/>
<dbReference type="Proteomes" id="UP000017396">
    <property type="component" value="Chromosome"/>
</dbReference>
<evidence type="ECO:0000313" key="4">
    <source>
        <dbReference type="EMBL" id="AGY58698.1"/>
    </source>
</evidence>
<dbReference type="PANTHER" id="PTHR34580:SF9">
    <property type="entry name" value="SLL5097 PROTEIN"/>
    <property type="match status" value="1"/>
</dbReference>
<dbReference type="Pfam" id="PF13280">
    <property type="entry name" value="WYL"/>
    <property type="match status" value="1"/>
</dbReference>
<name>U5QII5_GLOK1</name>
<feature type="domain" description="WCX" evidence="3">
    <location>
        <begin position="246"/>
        <end position="322"/>
    </location>
</feature>
<evidence type="ECO:0000313" key="5">
    <source>
        <dbReference type="Proteomes" id="UP000017396"/>
    </source>
</evidence>
<proteinExistence type="predicted"/>
<dbReference type="PROSITE" id="PS52050">
    <property type="entry name" value="WYL"/>
    <property type="match status" value="1"/>
</dbReference>
<dbReference type="PATRIC" id="fig|1183438.3.peg.2409"/>
<sequence>MKKNPSPRHFERLLKLDGLIREGRPYTAAQLAEKLDVSVRTVQSDLDFLRDRYEAPLENSRTQGFFYRDPKWRLPLVPLSQGELFALVLGSRMLEAAAGAAYSQELQSAIDQLTKRMSDQTWADLQTIVDERFQFGAGGLLDLNPEFWKLLVEASSKQQQVEMMYYTASTNQLTTRKFDPYLMYVYRGTNPYTIGFCHNRQGIRVFRVDRIRQLRLCPEHFERETDFQPQRYLDTVFQIEAGGQPQPIAIHFSAKVAPFIRERRWHHTQQIEAHSDGSLTLRMSVPGLSEVKRWVLGYGEDAVVEGPLELVEMIRTAVARMAASYPPSP</sequence>
<dbReference type="EMBL" id="CP003587">
    <property type="protein sequence ID" value="AGY58698.1"/>
    <property type="molecule type" value="Genomic_DNA"/>
</dbReference>
<dbReference type="InterPro" id="IPR026881">
    <property type="entry name" value="WYL_dom"/>
</dbReference>
<dbReference type="eggNOG" id="COG2378">
    <property type="taxonomic scope" value="Bacteria"/>
</dbReference>
<dbReference type="Gene3D" id="1.10.10.10">
    <property type="entry name" value="Winged helix-like DNA-binding domain superfamily/Winged helix DNA-binding domain"/>
    <property type="match status" value="1"/>
</dbReference>
<dbReference type="InterPro" id="IPR036390">
    <property type="entry name" value="WH_DNA-bd_sf"/>
</dbReference>
<evidence type="ECO:0000259" key="2">
    <source>
        <dbReference type="Pfam" id="PF13280"/>
    </source>
</evidence>
<dbReference type="InterPro" id="IPR057727">
    <property type="entry name" value="WCX_dom"/>
</dbReference>
<keyword evidence="5" id="KW-1185">Reference proteome</keyword>
<reference evidence="4 5" key="1">
    <citation type="journal article" date="2013" name="PLoS ONE">
        <title>Cultivation and Complete Genome Sequencing of Gloeobacter kilaueensis sp. nov., from a Lava Cave in Kilauea Caldera, Hawai'i.</title>
        <authorList>
            <person name="Saw J.H."/>
            <person name="Schatz M."/>
            <person name="Brown M.V."/>
            <person name="Kunkel D.D."/>
            <person name="Foster J.S."/>
            <person name="Shick H."/>
            <person name="Christensen S."/>
            <person name="Hou S."/>
            <person name="Wan X."/>
            <person name="Donachie S.P."/>
        </authorList>
    </citation>
    <scope>NUCLEOTIDE SEQUENCE [LARGE SCALE GENOMIC DNA]</scope>
    <source>
        <strain evidence="5">JS</strain>
    </source>
</reference>
<dbReference type="RefSeq" id="WP_023173880.1">
    <property type="nucleotide sequence ID" value="NC_022600.1"/>
</dbReference>
<dbReference type="InterPro" id="IPR051534">
    <property type="entry name" value="CBASS_pafABC_assoc_protein"/>
</dbReference>
<feature type="domain" description="Helix-turn-helix type 11" evidence="1">
    <location>
        <begin position="19"/>
        <end position="64"/>
    </location>
</feature>
<gene>
    <name evidence="4" type="ORF">GKIL_2452</name>
</gene>
<organism evidence="4 5">
    <name type="scientific">Gloeobacter kilaueensis (strain ATCC BAA-2537 / CCAP 1431/1 / ULC 316 / JS1)</name>
    <dbReference type="NCBI Taxonomy" id="1183438"/>
    <lineage>
        <taxon>Bacteria</taxon>
        <taxon>Bacillati</taxon>
        <taxon>Cyanobacteriota</taxon>
        <taxon>Cyanophyceae</taxon>
        <taxon>Gloeobacterales</taxon>
        <taxon>Gloeobacteraceae</taxon>
        <taxon>Gloeobacter</taxon>
    </lineage>
</organism>